<dbReference type="RefSeq" id="WP_307469765.1">
    <property type="nucleotide sequence ID" value="NZ_JAURUR010000030.1"/>
</dbReference>
<evidence type="ECO:0000256" key="2">
    <source>
        <dbReference type="SAM" id="SignalP"/>
    </source>
</evidence>
<feature type="transmembrane region" description="Helical" evidence="1">
    <location>
        <begin position="66"/>
        <end position="85"/>
    </location>
</feature>
<protein>
    <submittedName>
        <fullName evidence="3">Uncharacterized protein</fullName>
    </submittedName>
</protein>
<dbReference type="Proteomes" id="UP001232163">
    <property type="component" value="Unassembled WGS sequence"/>
</dbReference>
<organism evidence="3 4">
    <name type="scientific">Deinococcus enclensis</name>
    <dbReference type="NCBI Taxonomy" id="1049582"/>
    <lineage>
        <taxon>Bacteria</taxon>
        <taxon>Thermotogati</taxon>
        <taxon>Deinococcota</taxon>
        <taxon>Deinococci</taxon>
        <taxon>Deinococcales</taxon>
        <taxon>Deinococcaceae</taxon>
        <taxon>Deinococcus</taxon>
    </lineage>
</organism>
<name>A0ABT9MIQ5_9DEIO</name>
<feature type="signal peptide" evidence="2">
    <location>
        <begin position="1"/>
        <end position="21"/>
    </location>
</feature>
<evidence type="ECO:0000313" key="3">
    <source>
        <dbReference type="EMBL" id="MDP9766474.1"/>
    </source>
</evidence>
<sequence length="232" mass="23745">MDLRAVRLLALIVLLSGAALAQDVQGIPDEYSTIVTTLIGILSAVLVQPLTSIFKKLGRTTGPGTVAISAALSLMVAFFFTFAQASATNTGLNFPGLLLIALIGFLKANGDYITRVFTTAKGAETAGATQGDGAAPALNVTTERPASGLESISGTPRGLFSDLVIPDALLGVILMALRAAGVSDTQANATAIVGRLLPVAPDLLDGNAHLSSENRNRILSEVMTLKASGSLA</sequence>
<reference evidence="3 4" key="1">
    <citation type="submission" date="2023-07" db="EMBL/GenBank/DDBJ databases">
        <title>Genomic Encyclopedia of Type Strains, Phase IV (KMG-IV): sequencing the most valuable type-strain genomes for metagenomic binning, comparative biology and taxonomic classification.</title>
        <authorList>
            <person name="Goeker M."/>
        </authorList>
    </citation>
    <scope>NUCLEOTIDE SEQUENCE [LARGE SCALE GENOMIC DNA]</scope>
    <source>
        <strain evidence="3 4">NIO-1023</strain>
    </source>
</reference>
<keyword evidence="2" id="KW-0732">Signal</keyword>
<keyword evidence="1" id="KW-0472">Membrane</keyword>
<keyword evidence="4" id="KW-1185">Reference proteome</keyword>
<keyword evidence="1" id="KW-1133">Transmembrane helix</keyword>
<feature type="transmembrane region" description="Helical" evidence="1">
    <location>
        <begin position="91"/>
        <end position="108"/>
    </location>
</feature>
<evidence type="ECO:0000313" key="4">
    <source>
        <dbReference type="Proteomes" id="UP001232163"/>
    </source>
</evidence>
<feature type="chain" id="PRO_5046313717" evidence="2">
    <location>
        <begin position="22"/>
        <end position="232"/>
    </location>
</feature>
<comment type="caution">
    <text evidence="3">The sequence shown here is derived from an EMBL/GenBank/DDBJ whole genome shotgun (WGS) entry which is preliminary data.</text>
</comment>
<gene>
    <name evidence="3" type="ORF">QO006_003941</name>
</gene>
<keyword evidence="1" id="KW-0812">Transmembrane</keyword>
<feature type="transmembrane region" description="Helical" evidence="1">
    <location>
        <begin position="31"/>
        <end position="54"/>
    </location>
</feature>
<dbReference type="EMBL" id="JAURUR010000030">
    <property type="protein sequence ID" value="MDP9766474.1"/>
    <property type="molecule type" value="Genomic_DNA"/>
</dbReference>
<evidence type="ECO:0000256" key="1">
    <source>
        <dbReference type="SAM" id="Phobius"/>
    </source>
</evidence>
<accession>A0ABT9MIQ5</accession>
<proteinExistence type="predicted"/>